<evidence type="ECO:0000313" key="2">
    <source>
        <dbReference type="Proteomes" id="UP000566819"/>
    </source>
</evidence>
<accession>A0A8H4RV42</accession>
<gene>
    <name evidence="1" type="ORF">G7Y89_g2117</name>
</gene>
<sequence length="337" mass="37207">MATGTALLTGANSSLALLTVKHPLQNYPTYHLVLTVRNTSPSDPNTMSLRTIISEFPSSSTSIYALDLSSIAAVEAFASAIVTKIKDGTLPPLKTIICNAYAWSITTGLKHSQDGYELSLAVNHIAHFSLVLRLLGSFALSPTKGRIIFLGSDSHYPDRSQLAQFPPGIPDDLEELSKPGQDKKGEEVGRGFQRYGNSKLVIVMMMYELNRQLLLDEKLKNIHVIAIDPGALPASRAMSKDVPKAWQYGVGFVAVRLQPLLKYFIPALRLLKKAGADLAEISVSEKYENERCYYTCLKKDESSTESQDKEKQERVWVKSLEWARIGKGGTVLKNSFE</sequence>
<dbReference type="GO" id="GO:0000253">
    <property type="term" value="F:3-beta-hydroxysteroid 3-dehydrogenase (NADP+) activity"/>
    <property type="evidence" value="ECO:0007669"/>
    <property type="project" value="TreeGrafter"/>
</dbReference>
<dbReference type="GO" id="GO:0005789">
    <property type="term" value="C:endoplasmic reticulum membrane"/>
    <property type="evidence" value="ECO:0007669"/>
    <property type="project" value="TreeGrafter"/>
</dbReference>
<evidence type="ECO:0000313" key="1">
    <source>
        <dbReference type="EMBL" id="KAF4635988.1"/>
    </source>
</evidence>
<protein>
    <recommendedName>
        <fullName evidence="3">NAD(P)-binding protein</fullName>
    </recommendedName>
</protein>
<proteinExistence type="predicted"/>
<dbReference type="PANTHER" id="PTHR43647">
    <property type="entry name" value="DEHYDROGENASE"/>
    <property type="match status" value="1"/>
</dbReference>
<dbReference type="EMBL" id="JAAMPI010000089">
    <property type="protein sequence ID" value="KAF4635988.1"/>
    <property type="molecule type" value="Genomic_DNA"/>
</dbReference>
<keyword evidence="2" id="KW-1185">Reference proteome</keyword>
<dbReference type="AlphaFoldDB" id="A0A8H4RV42"/>
<comment type="caution">
    <text evidence="1">The sequence shown here is derived from an EMBL/GenBank/DDBJ whole genome shotgun (WGS) entry which is preliminary data.</text>
</comment>
<organism evidence="1 2">
    <name type="scientific">Cudoniella acicularis</name>
    <dbReference type="NCBI Taxonomy" id="354080"/>
    <lineage>
        <taxon>Eukaryota</taxon>
        <taxon>Fungi</taxon>
        <taxon>Dikarya</taxon>
        <taxon>Ascomycota</taxon>
        <taxon>Pezizomycotina</taxon>
        <taxon>Leotiomycetes</taxon>
        <taxon>Helotiales</taxon>
        <taxon>Tricladiaceae</taxon>
        <taxon>Cudoniella</taxon>
    </lineage>
</organism>
<dbReference type="Gene3D" id="3.40.50.720">
    <property type="entry name" value="NAD(P)-binding Rossmann-like Domain"/>
    <property type="match status" value="1"/>
</dbReference>
<dbReference type="SUPFAM" id="SSF51735">
    <property type="entry name" value="NAD(P)-binding Rossmann-fold domains"/>
    <property type="match status" value="1"/>
</dbReference>
<dbReference type="OrthoDB" id="191139at2759"/>
<dbReference type="GO" id="GO:0005811">
    <property type="term" value="C:lipid droplet"/>
    <property type="evidence" value="ECO:0007669"/>
    <property type="project" value="TreeGrafter"/>
</dbReference>
<name>A0A8H4RV42_9HELO</name>
<evidence type="ECO:0008006" key="3">
    <source>
        <dbReference type="Google" id="ProtNLM"/>
    </source>
</evidence>
<dbReference type="GO" id="GO:0005741">
    <property type="term" value="C:mitochondrial outer membrane"/>
    <property type="evidence" value="ECO:0007669"/>
    <property type="project" value="TreeGrafter"/>
</dbReference>
<reference evidence="1 2" key="1">
    <citation type="submission" date="2020-03" db="EMBL/GenBank/DDBJ databases">
        <title>Draft Genome Sequence of Cudoniella acicularis.</title>
        <authorList>
            <person name="Buettner E."/>
            <person name="Kellner H."/>
        </authorList>
    </citation>
    <scope>NUCLEOTIDE SEQUENCE [LARGE SCALE GENOMIC DNA]</scope>
    <source>
        <strain evidence="1 2">DSM 108380</strain>
    </source>
</reference>
<dbReference type="PANTHER" id="PTHR43647:SF4">
    <property type="entry name" value="KETOREDUCTASE (KR) DOMAIN-CONTAINING PROTEIN"/>
    <property type="match status" value="1"/>
</dbReference>
<dbReference type="InterPro" id="IPR051593">
    <property type="entry name" value="Ergosterol_Biosynth_ERG27"/>
</dbReference>
<dbReference type="InterPro" id="IPR036291">
    <property type="entry name" value="NAD(P)-bd_dom_sf"/>
</dbReference>
<dbReference type="Proteomes" id="UP000566819">
    <property type="component" value="Unassembled WGS sequence"/>
</dbReference>